<name>D5E345_PRIM1</name>
<dbReference type="Proteomes" id="UP000000935">
    <property type="component" value="Chromosome"/>
</dbReference>
<dbReference type="Gene3D" id="3.40.190.10">
    <property type="entry name" value="Periplasmic binding protein-like II"/>
    <property type="match status" value="1"/>
</dbReference>
<dbReference type="SUPFAM" id="SSF53850">
    <property type="entry name" value="Periplasmic binding protein-like II"/>
    <property type="match status" value="1"/>
</dbReference>
<keyword evidence="3" id="KW-1185">Reference proteome</keyword>
<feature type="chain" id="PRO_5003070467" evidence="1">
    <location>
        <begin position="27"/>
        <end position="154"/>
    </location>
</feature>
<keyword evidence="1" id="KW-0732">Signal</keyword>
<gene>
    <name evidence="2" type="ordered locus">BMQ_3838</name>
</gene>
<dbReference type="RefSeq" id="WP_013058525.1">
    <property type="nucleotide sequence ID" value="NC_014019.1"/>
</dbReference>
<reference evidence="2 3" key="1">
    <citation type="journal article" date="2011" name="J. Bacteriol.">
        <title>Genome sequences of the biotechnologically important Bacillus megaterium strains QM B1551 and DSM319.</title>
        <authorList>
            <person name="Eppinger M."/>
            <person name="Bunk B."/>
            <person name="Johns M.A."/>
            <person name="Edirisinghe J.N."/>
            <person name="Kutumbaka K.K."/>
            <person name="Koenig S.S."/>
            <person name="Huot Creasy H."/>
            <person name="Rosovitz M.J."/>
            <person name="Riley D.R."/>
            <person name="Daugherty S."/>
            <person name="Martin M."/>
            <person name="Elbourne L.D."/>
            <person name="Paulsen I."/>
            <person name="Biedendieck R."/>
            <person name="Braun C."/>
            <person name="Grayburn S."/>
            <person name="Dhingra S."/>
            <person name="Lukyanchuk V."/>
            <person name="Ball B."/>
            <person name="Ul-Qamar R."/>
            <person name="Seibel J."/>
            <person name="Bremer E."/>
            <person name="Jahn D."/>
            <person name="Ravel J."/>
            <person name="Vary P.S."/>
        </authorList>
    </citation>
    <scope>NUCLEOTIDE SEQUENCE [LARGE SCALE GENOMIC DNA]</scope>
    <source>
        <strain evidence="3">ATCC 12872 / QMB1551</strain>
    </source>
</reference>
<evidence type="ECO:0000256" key="1">
    <source>
        <dbReference type="SAM" id="SignalP"/>
    </source>
</evidence>
<accession>D5E345</accession>
<evidence type="ECO:0000313" key="3">
    <source>
        <dbReference type="Proteomes" id="UP000000935"/>
    </source>
</evidence>
<sequence>MKQVKVKWLLFIVIALFVAGCSNNQASSGNKSTSAAQKDGGTLNIAFQSEPTTLDPQITGNSSVKDAARSTIFQGFWTSGGAPVEKSTKYLDKIKAAASVKDARPAIDATQKYVWEELPFTLIGHKVNINAVSTNVKGYDFNLGPVFYNVSVNK</sequence>
<protein>
    <submittedName>
        <fullName evidence="2">ABC transporter, substrate binding protein, putative</fullName>
    </submittedName>
</protein>
<dbReference type="HOGENOM" id="CLU_1700719_0_0_9"/>
<organism evidence="2 3">
    <name type="scientific">Priestia megaterium (strain ATCC 12872 / QMB1551)</name>
    <name type="common">Bacillus megaterium</name>
    <dbReference type="NCBI Taxonomy" id="545693"/>
    <lineage>
        <taxon>Bacteria</taxon>
        <taxon>Bacillati</taxon>
        <taxon>Bacillota</taxon>
        <taxon>Bacilli</taxon>
        <taxon>Bacillales</taxon>
        <taxon>Bacillaceae</taxon>
        <taxon>Priestia</taxon>
    </lineage>
</organism>
<dbReference type="KEGG" id="bmq:BMQ_3838"/>
<evidence type="ECO:0000313" key="2">
    <source>
        <dbReference type="EMBL" id="ADE70851.1"/>
    </source>
</evidence>
<dbReference type="PROSITE" id="PS51257">
    <property type="entry name" value="PROKAR_LIPOPROTEIN"/>
    <property type="match status" value="1"/>
</dbReference>
<proteinExistence type="predicted"/>
<feature type="signal peptide" evidence="1">
    <location>
        <begin position="1"/>
        <end position="26"/>
    </location>
</feature>
<dbReference type="AlphaFoldDB" id="D5E345"/>
<dbReference type="EMBL" id="CP001983">
    <property type="protein sequence ID" value="ADE70851.1"/>
    <property type="molecule type" value="Genomic_DNA"/>
</dbReference>